<gene>
    <name evidence="3" type="ORF">C7452_1098</name>
</gene>
<protein>
    <submittedName>
        <fullName evidence="3">3-hexulose-6-phosphate isomerase</fullName>
    </submittedName>
</protein>
<evidence type="ECO:0000256" key="1">
    <source>
        <dbReference type="ARBA" id="ARBA00009235"/>
    </source>
</evidence>
<dbReference type="Pfam" id="PF01380">
    <property type="entry name" value="SIS"/>
    <property type="match status" value="1"/>
</dbReference>
<dbReference type="Proteomes" id="UP000256864">
    <property type="component" value="Unassembled WGS sequence"/>
</dbReference>
<dbReference type="RefSeq" id="WP_048061192.1">
    <property type="nucleotide sequence ID" value="NZ_QREL01000001.1"/>
</dbReference>
<dbReference type="InterPro" id="IPR017552">
    <property type="entry name" value="PHI/rmpB"/>
</dbReference>
<dbReference type="InterPro" id="IPR046348">
    <property type="entry name" value="SIS_dom_sf"/>
</dbReference>
<dbReference type="Gene3D" id="3.40.50.10490">
    <property type="entry name" value="Glucose-6-phosphate isomerase like protein, domain 1"/>
    <property type="match status" value="1"/>
</dbReference>
<evidence type="ECO:0000259" key="2">
    <source>
        <dbReference type="PROSITE" id="PS51464"/>
    </source>
</evidence>
<dbReference type="InterPro" id="IPR001347">
    <property type="entry name" value="SIS_dom"/>
</dbReference>
<keyword evidence="4" id="KW-1185">Reference proteome</keyword>
<dbReference type="EMBL" id="QREL01000001">
    <property type="protein sequence ID" value="REE29065.1"/>
    <property type="molecule type" value="Genomic_DNA"/>
</dbReference>
<dbReference type="PANTHER" id="PTHR43443:SF1">
    <property type="entry name" value="3-HEXULOSE-6-PHOSPHATE ISOMERASE"/>
    <property type="match status" value="1"/>
</dbReference>
<name>A0A371NF11_9EURY</name>
<dbReference type="GO" id="GO:0097367">
    <property type="term" value="F:carbohydrate derivative binding"/>
    <property type="evidence" value="ECO:0007669"/>
    <property type="project" value="InterPro"/>
</dbReference>
<keyword evidence="3" id="KW-0413">Isomerase</keyword>
<comment type="similarity">
    <text evidence="1">Belongs to the SIS family. PHI subfamily.</text>
</comment>
<accession>A0A371NF11</accession>
<proteinExistence type="inferred from homology"/>
<comment type="caution">
    <text evidence="3">The sequence shown here is derived from an EMBL/GenBank/DDBJ whole genome shotgun (WGS) entry which is preliminary data.</text>
</comment>
<dbReference type="PROSITE" id="PS51464">
    <property type="entry name" value="SIS"/>
    <property type="match status" value="1"/>
</dbReference>
<dbReference type="CDD" id="cd05005">
    <property type="entry name" value="SIS_PHI"/>
    <property type="match status" value="1"/>
</dbReference>
<reference evidence="3 4" key="1">
    <citation type="submission" date="2018-07" db="EMBL/GenBank/DDBJ databases">
        <title>Genomic Encyclopedia of Type Strains, Phase IV (KMG-IV): sequencing the most valuable type-strain genomes for metagenomic binning, comparative biology and taxonomic classification.</title>
        <authorList>
            <person name="Goeker M."/>
        </authorList>
    </citation>
    <scope>NUCLEOTIDE SEQUENCE [LARGE SCALE GENOMIC DNA]</scope>
    <source>
        <strain evidence="3 4">DSM 7466</strain>
    </source>
</reference>
<dbReference type="GeneID" id="82296723"/>
<dbReference type="GO" id="GO:1901135">
    <property type="term" value="P:carbohydrate derivative metabolic process"/>
    <property type="evidence" value="ECO:0007669"/>
    <property type="project" value="InterPro"/>
</dbReference>
<sequence length="194" mass="21196">MEILRNTVQKIAKHAIEAIDKVDEAELEMMISKIMDASSVFIVGTGRSELIGKAFAMRLMHLGFKVHVVGDVTTPAIRDEDCLIAISGSGETKTVTLAAETSRSVGATVVAVTATPESTLTGYSDVVICIPSKTKEPWKYYTSGVLRGEYDDLTPMGTLFEDSTHLFLDGLIAEFMSILGKREKDLKERHAIIE</sequence>
<dbReference type="SUPFAM" id="SSF53697">
    <property type="entry name" value="SIS domain"/>
    <property type="match status" value="1"/>
</dbReference>
<evidence type="ECO:0000313" key="3">
    <source>
        <dbReference type="EMBL" id="REE29065.1"/>
    </source>
</evidence>
<evidence type="ECO:0000313" key="4">
    <source>
        <dbReference type="Proteomes" id="UP000256864"/>
    </source>
</evidence>
<dbReference type="NCBIfam" id="TIGR03127">
    <property type="entry name" value="RuMP_HxlB"/>
    <property type="match status" value="1"/>
</dbReference>
<feature type="domain" description="SIS" evidence="2">
    <location>
        <begin position="30"/>
        <end position="181"/>
    </location>
</feature>
<organism evidence="3 4">
    <name type="scientific">Methanothermobacter defluvii</name>
    <dbReference type="NCBI Taxonomy" id="49339"/>
    <lineage>
        <taxon>Archaea</taxon>
        <taxon>Methanobacteriati</taxon>
        <taxon>Methanobacteriota</taxon>
        <taxon>Methanomada group</taxon>
        <taxon>Methanobacteria</taxon>
        <taxon>Methanobacteriales</taxon>
        <taxon>Methanobacteriaceae</taxon>
        <taxon>Methanothermobacter</taxon>
    </lineage>
</organism>
<dbReference type="AlphaFoldDB" id="A0A371NF11"/>
<dbReference type="PANTHER" id="PTHR43443">
    <property type="entry name" value="3-HEXULOSE-6-PHOSPHATE ISOMERASE"/>
    <property type="match status" value="1"/>
</dbReference>
<dbReference type="GO" id="GO:0016853">
    <property type="term" value="F:isomerase activity"/>
    <property type="evidence" value="ECO:0007669"/>
    <property type="project" value="UniProtKB-KW"/>
</dbReference>